<accession>A0A0B7C5U4</accession>
<evidence type="ECO:0000313" key="1">
    <source>
        <dbReference type="EMBL" id="CEK99865.1"/>
    </source>
</evidence>
<proteinExistence type="predicted"/>
<organism evidence="1">
    <name type="scientific">Arion vulgaris</name>
    <dbReference type="NCBI Taxonomy" id="1028688"/>
    <lineage>
        <taxon>Eukaryota</taxon>
        <taxon>Metazoa</taxon>
        <taxon>Spiralia</taxon>
        <taxon>Lophotrochozoa</taxon>
        <taxon>Mollusca</taxon>
        <taxon>Gastropoda</taxon>
        <taxon>Heterobranchia</taxon>
        <taxon>Euthyneura</taxon>
        <taxon>Panpulmonata</taxon>
        <taxon>Eupulmonata</taxon>
        <taxon>Stylommatophora</taxon>
        <taxon>Helicina</taxon>
        <taxon>Arionoidea</taxon>
        <taxon>Arionidae</taxon>
        <taxon>Arion</taxon>
    </lineage>
</organism>
<reference evidence="1" key="1">
    <citation type="submission" date="2014-12" db="EMBL/GenBank/DDBJ databases">
        <title>Insight into the proteome of Arion vulgaris.</title>
        <authorList>
            <person name="Aradska J."/>
            <person name="Bulat T."/>
            <person name="Smidak R."/>
            <person name="Sarate P."/>
            <person name="Gangsoo J."/>
            <person name="Sialana F."/>
            <person name="Bilban M."/>
            <person name="Lubec G."/>
        </authorList>
    </citation>
    <scope>NUCLEOTIDE SEQUENCE</scope>
    <source>
        <tissue evidence="1">Skin</tissue>
    </source>
</reference>
<dbReference type="EMBL" id="HACG01052994">
    <property type="protein sequence ID" value="CEK99865.1"/>
    <property type="molecule type" value="Transcribed_RNA"/>
</dbReference>
<name>A0A0B7C5U4_9EUPU</name>
<protein>
    <submittedName>
        <fullName evidence="1">Uncharacterized protein</fullName>
    </submittedName>
</protein>
<dbReference type="AlphaFoldDB" id="A0A0B7C5U4"/>
<gene>
    <name evidence="1" type="primary">ORF222312</name>
</gene>
<feature type="non-terminal residue" evidence="1">
    <location>
        <position position="54"/>
    </location>
</feature>
<sequence length="54" mass="6423">MSQVTFNHEQLKNKQNQRKLLTCDFIEDCQESKGQLKRLNCKIKIFHKAESQNT</sequence>